<comment type="subcellular location">
    <subcellularLocation>
        <location evidence="1">Bacterial flagellum basal body</location>
    </subcellularLocation>
    <subcellularLocation>
        <location evidence="2 7">Secreted</location>
    </subcellularLocation>
</comment>
<reference evidence="12" key="1">
    <citation type="submission" date="2010-12" db="EMBL/GenBank/DDBJ databases">
        <title>Complete sequence of Rhodopseudomonas palustris DX-1.</title>
        <authorList>
            <consortium name="US DOE Joint Genome Institute"/>
            <person name="Lucas S."/>
            <person name="Copeland A."/>
            <person name="Lapidus A."/>
            <person name="Cheng J.-F."/>
            <person name="Goodwin L."/>
            <person name="Pitluck S."/>
            <person name="Misra M."/>
            <person name="Chertkov O."/>
            <person name="Detter J.C."/>
            <person name="Han C."/>
            <person name="Tapia R."/>
            <person name="Land M."/>
            <person name="Hauser L."/>
            <person name="Kyrpides N."/>
            <person name="Ivanova N."/>
            <person name="Ovchinnikova G."/>
            <person name="Logan B."/>
            <person name="Oda Y."/>
            <person name="Harwood C."/>
            <person name="Woyke T."/>
        </authorList>
    </citation>
    <scope>NUCLEOTIDE SEQUENCE [LARGE SCALE GENOMIC DNA]</scope>
    <source>
        <strain evidence="12">DX-1</strain>
    </source>
</reference>
<evidence type="ECO:0000256" key="2">
    <source>
        <dbReference type="ARBA" id="ARBA00004613"/>
    </source>
</evidence>
<dbReference type="GO" id="GO:0009425">
    <property type="term" value="C:bacterial-type flagellum basal body"/>
    <property type="evidence" value="ECO:0007669"/>
    <property type="project" value="UniProtKB-SubCell"/>
</dbReference>
<dbReference type="eggNOG" id="COG1256">
    <property type="taxonomic scope" value="Bacteria"/>
</dbReference>
<feature type="domain" description="Flagellar basal body rod protein N-terminal" evidence="9">
    <location>
        <begin position="10"/>
        <end position="37"/>
    </location>
</feature>
<dbReference type="Pfam" id="PF22638">
    <property type="entry name" value="FlgK_D1"/>
    <property type="match status" value="1"/>
</dbReference>
<keyword evidence="12" id="KW-0966">Cell projection</keyword>
<dbReference type="BioCyc" id="RPAL652103:RPDX1_RS23865-MONOMER"/>
<keyword evidence="12" id="KW-0282">Flagellum</keyword>
<dbReference type="PRINTS" id="PR01005">
    <property type="entry name" value="FLGHOOKAP1"/>
</dbReference>
<evidence type="ECO:0000256" key="8">
    <source>
        <dbReference type="SAM" id="Coils"/>
    </source>
</evidence>
<dbReference type="KEGG" id="rpx:Rpdx1_4826"/>
<name>E6VEW6_RHOPX</name>
<dbReference type="Proteomes" id="UP000001402">
    <property type="component" value="Chromosome"/>
</dbReference>
<evidence type="ECO:0000256" key="5">
    <source>
        <dbReference type="ARBA" id="ARBA00022525"/>
    </source>
</evidence>
<keyword evidence="12" id="KW-0969">Cilium</keyword>
<evidence type="ECO:0000259" key="9">
    <source>
        <dbReference type="Pfam" id="PF00460"/>
    </source>
</evidence>
<evidence type="ECO:0000313" key="13">
    <source>
        <dbReference type="Proteomes" id="UP000001402"/>
    </source>
</evidence>
<dbReference type="InterPro" id="IPR001444">
    <property type="entry name" value="Flag_bb_rod_N"/>
</dbReference>
<dbReference type="GO" id="GO:0009424">
    <property type="term" value="C:bacterial-type flagellum hook"/>
    <property type="evidence" value="ECO:0007669"/>
    <property type="project" value="UniProtKB-UniRule"/>
</dbReference>
<comment type="similarity">
    <text evidence="3 7">Belongs to the flagella basal body rod proteins family.</text>
</comment>
<dbReference type="STRING" id="652103.Rpdx1_4826"/>
<organism evidence="12 13">
    <name type="scientific">Rhodopseudomonas palustris (strain DX-1)</name>
    <dbReference type="NCBI Taxonomy" id="652103"/>
    <lineage>
        <taxon>Bacteria</taxon>
        <taxon>Pseudomonadati</taxon>
        <taxon>Pseudomonadota</taxon>
        <taxon>Alphaproteobacteria</taxon>
        <taxon>Hyphomicrobiales</taxon>
        <taxon>Nitrobacteraceae</taxon>
        <taxon>Rhodopseudomonas</taxon>
    </lineage>
</organism>
<protein>
    <recommendedName>
        <fullName evidence="4 7">Flagellar hook-associated protein 1</fullName>
        <shortName evidence="7">HAP1</shortName>
    </recommendedName>
</protein>
<feature type="domain" description="Flagellar basal-body/hook protein C-terminal" evidence="10">
    <location>
        <begin position="542"/>
        <end position="581"/>
    </location>
</feature>
<evidence type="ECO:0000259" key="10">
    <source>
        <dbReference type="Pfam" id="PF06429"/>
    </source>
</evidence>
<dbReference type="InterPro" id="IPR010930">
    <property type="entry name" value="Flg_bb/hook_C_dom"/>
</dbReference>
<feature type="domain" description="Flagellar hook-associated protein FlgK helical" evidence="11">
    <location>
        <begin position="100"/>
        <end position="322"/>
    </location>
</feature>
<dbReference type="EMBL" id="CP002418">
    <property type="protein sequence ID" value="ADU46369.1"/>
    <property type="molecule type" value="Genomic_DNA"/>
</dbReference>
<keyword evidence="8" id="KW-0175">Coiled coil</keyword>
<dbReference type="SUPFAM" id="SSF64518">
    <property type="entry name" value="Phase 1 flagellin"/>
    <property type="match status" value="1"/>
</dbReference>
<dbReference type="InterPro" id="IPR053927">
    <property type="entry name" value="FlgK_helical"/>
</dbReference>
<dbReference type="Pfam" id="PF06429">
    <property type="entry name" value="Flg_bbr_C"/>
    <property type="match status" value="1"/>
</dbReference>
<feature type="coiled-coil region" evidence="8">
    <location>
        <begin position="548"/>
        <end position="575"/>
    </location>
</feature>
<dbReference type="AlphaFoldDB" id="E6VEW6"/>
<accession>E6VEW6</accession>
<evidence type="ECO:0000259" key="11">
    <source>
        <dbReference type="Pfam" id="PF22638"/>
    </source>
</evidence>
<dbReference type="NCBIfam" id="TIGR02492">
    <property type="entry name" value="flgK_ends"/>
    <property type="match status" value="1"/>
</dbReference>
<keyword evidence="6 7" id="KW-0975">Bacterial flagellum</keyword>
<evidence type="ECO:0000256" key="4">
    <source>
        <dbReference type="ARBA" id="ARBA00016244"/>
    </source>
</evidence>
<sequence length="587" mass="58682">MSLNIASSIALGSLMTTQVQISVTSSNISNASTTGYTVKTANQSATVTGGVGTGTTITGITSTVDKLLLKSLVQATSALGSANTTNSYLDQLQALYGTSGDSSNTSLADTLTTLEQALSSLSSDPSSSSLKANVISALDTLATRFRDTSSGIQDLRSDADQSIDDAVDDVNEQLNLIAGLNAQIRLASASGQATGDLEDQRNTAVQEIASRMNVSYFISSSGDMQIYTGSGRALLDSTVHELSYTPAATVTSSTTYSASSTGGFSGITVDGVDVTGQISSGSIGALIVLRDTTLPAAQAQLDQLATELADSLNAVSNLGSALPPKSTLTGITAVTASDALNGTGTVRIAVTDQKGALVSYGDLDLASYATVGDLVNAVNGISGLSASIDSSGHVVIVASSSSNGIAIANMTGSVGDDSLGLSDYLGLNDVVTATSAADFKVAAGLLADSSKLPTSSLSSASSLTAGSTVLSAGSSTVTDALYSALTGTTNFAAVGGLGASDSSFADYAAEIIAHVATIASAAEDAYTAKQTAQSTLSSALSSQSGVNVDEETAKLSNLQNQYAAAAQLIQAINEMFDALLSAVQSAG</sequence>
<dbReference type="GO" id="GO:0005198">
    <property type="term" value="F:structural molecule activity"/>
    <property type="evidence" value="ECO:0007669"/>
    <property type="project" value="UniProtKB-UniRule"/>
</dbReference>
<dbReference type="GO" id="GO:0044780">
    <property type="term" value="P:bacterial-type flagellum assembly"/>
    <property type="evidence" value="ECO:0007669"/>
    <property type="project" value="InterPro"/>
</dbReference>
<evidence type="ECO:0000256" key="3">
    <source>
        <dbReference type="ARBA" id="ARBA00009677"/>
    </source>
</evidence>
<gene>
    <name evidence="7" type="primary">flgK</name>
    <name evidence="12" type="ordered locus">Rpdx1_4826</name>
</gene>
<dbReference type="Pfam" id="PF00460">
    <property type="entry name" value="Flg_bb_rod"/>
    <property type="match status" value="1"/>
</dbReference>
<dbReference type="OrthoDB" id="7181295at2"/>
<dbReference type="InterPro" id="IPR002371">
    <property type="entry name" value="FlgK"/>
</dbReference>
<evidence type="ECO:0000313" key="12">
    <source>
        <dbReference type="EMBL" id="ADU46369.1"/>
    </source>
</evidence>
<dbReference type="PANTHER" id="PTHR30033">
    <property type="entry name" value="FLAGELLAR HOOK-ASSOCIATED PROTEIN 1"/>
    <property type="match status" value="1"/>
</dbReference>
<evidence type="ECO:0000256" key="1">
    <source>
        <dbReference type="ARBA" id="ARBA00004117"/>
    </source>
</evidence>
<keyword evidence="5 7" id="KW-0964">Secreted</keyword>
<dbReference type="GO" id="GO:0005576">
    <property type="term" value="C:extracellular region"/>
    <property type="evidence" value="ECO:0007669"/>
    <property type="project" value="UniProtKB-SubCell"/>
</dbReference>
<proteinExistence type="inferred from homology"/>
<evidence type="ECO:0000256" key="7">
    <source>
        <dbReference type="RuleBase" id="RU362065"/>
    </source>
</evidence>
<evidence type="ECO:0000256" key="6">
    <source>
        <dbReference type="ARBA" id="ARBA00023143"/>
    </source>
</evidence>
<dbReference type="PANTHER" id="PTHR30033:SF1">
    <property type="entry name" value="FLAGELLAR HOOK-ASSOCIATED PROTEIN 1"/>
    <property type="match status" value="1"/>
</dbReference>
<dbReference type="HOGENOM" id="CLU_012762_3_0_5"/>